<organism evidence="2 3">
    <name type="scientific">Rangifer tarandus platyrhynchus</name>
    <name type="common">Svalbard reindeer</name>
    <dbReference type="NCBI Taxonomy" id="3082113"/>
    <lineage>
        <taxon>Eukaryota</taxon>
        <taxon>Metazoa</taxon>
        <taxon>Chordata</taxon>
        <taxon>Craniata</taxon>
        <taxon>Vertebrata</taxon>
        <taxon>Euteleostomi</taxon>
        <taxon>Mammalia</taxon>
        <taxon>Eutheria</taxon>
        <taxon>Laurasiatheria</taxon>
        <taxon>Artiodactyla</taxon>
        <taxon>Ruminantia</taxon>
        <taxon>Pecora</taxon>
        <taxon>Cervidae</taxon>
        <taxon>Odocoileinae</taxon>
        <taxon>Rangifer</taxon>
    </lineage>
</organism>
<dbReference type="Proteomes" id="UP001176941">
    <property type="component" value="Chromosome 2"/>
</dbReference>
<accession>A0ABN8YEW3</accession>
<protein>
    <submittedName>
        <fullName evidence="2">Uncharacterized protein</fullName>
    </submittedName>
</protein>
<dbReference type="EMBL" id="OX459938">
    <property type="protein sequence ID" value="CAI9160048.1"/>
    <property type="molecule type" value="Genomic_DNA"/>
</dbReference>
<keyword evidence="3" id="KW-1185">Reference proteome</keyword>
<evidence type="ECO:0000256" key="1">
    <source>
        <dbReference type="SAM" id="MobiDB-lite"/>
    </source>
</evidence>
<gene>
    <name evidence="2" type="ORF">MRATA1EN1_LOCUS9010</name>
</gene>
<evidence type="ECO:0000313" key="2">
    <source>
        <dbReference type="EMBL" id="CAI9160048.1"/>
    </source>
</evidence>
<sequence length="94" mass="10732">EKNHKATSSRGSPAYLATPSWETHLPDTWVEVQVSSVEASWSDEWHPESDGRPHNLNRQAVKVGVRDRKDDTESNSLNSEWLSGEQYQLQKLTK</sequence>
<reference evidence="2" key="1">
    <citation type="submission" date="2023-04" db="EMBL/GenBank/DDBJ databases">
        <authorList>
            <consortium name="ELIXIR-Norway"/>
        </authorList>
    </citation>
    <scope>NUCLEOTIDE SEQUENCE [LARGE SCALE GENOMIC DNA]</scope>
</reference>
<name>A0ABN8YEW3_RANTA</name>
<evidence type="ECO:0000313" key="3">
    <source>
        <dbReference type="Proteomes" id="UP001176941"/>
    </source>
</evidence>
<feature type="non-terminal residue" evidence="2">
    <location>
        <position position="94"/>
    </location>
</feature>
<proteinExistence type="predicted"/>
<feature type="compositionally biased region" description="Basic and acidic residues" evidence="1">
    <location>
        <begin position="43"/>
        <end position="53"/>
    </location>
</feature>
<feature type="region of interest" description="Disordered" evidence="1">
    <location>
        <begin position="43"/>
        <end position="79"/>
    </location>
</feature>